<proteinExistence type="predicted"/>
<protein>
    <submittedName>
        <fullName evidence="2">Uncharacterized protein</fullName>
    </submittedName>
</protein>
<feature type="region of interest" description="Disordered" evidence="1">
    <location>
        <begin position="31"/>
        <end position="51"/>
    </location>
</feature>
<dbReference type="EMBL" id="CACSLK010015970">
    <property type="protein sequence ID" value="CAA0817524.1"/>
    <property type="molecule type" value="Genomic_DNA"/>
</dbReference>
<evidence type="ECO:0000313" key="2">
    <source>
        <dbReference type="EMBL" id="CAA0817524.1"/>
    </source>
</evidence>
<dbReference type="Proteomes" id="UP001153555">
    <property type="component" value="Unassembled WGS sequence"/>
</dbReference>
<keyword evidence="3" id="KW-1185">Reference proteome</keyword>
<organism evidence="2 3">
    <name type="scientific">Striga hermonthica</name>
    <name type="common">Purple witchweed</name>
    <name type="synonym">Buchnera hermonthica</name>
    <dbReference type="NCBI Taxonomy" id="68872"/>
    <lineage>
        <taxon>Eukaryota</taxon>
        <taxon>Viridiplantae</taxon>
        <taxon>Streptophyta</taxon>
        <taxon>Embryophyta</taxon>
        <taxon>Tracheophyta</taxon>
        <taxon>Spermatophyta</taxon>
        <taxon>Magnoliopsida</taxon>
        <taxon>eudicotyledons</taxon>
        <taxon>Gunneridae</taxon>
        <taxon>Pentapetalae</taxon>
        <taxon>asterids</taxon>
        <taxon>lamiids</taxon>
        <taxon>Lamiales</taxon>
        <taxon>Orobanchaceae</taxon>
        <taxon>Buchnereae</taxon>
        <taxon>Striga</taxon>
    </lineage>
</organism>
<accession>A0A9N7R7V4</accession>
<dbReference type="OrthoDB" id="911156at2759"/>
<reference evidence="2" key="1">
    <citation type="submission" date="2019-12" db="EMBL/GenBank/DDBJ databases">
        <authorList>
            <person name="Scholes J."/>
        </authorList>
    </citation>
    <scope>NUCLEOTIDE SEQUENCE</scope>
</reference>
<gene>
    <name evidence="2" type="ORF">SHERM_17099</name>
</gene>
<sequence>MGYKDELLRIGKDGFAIIEEHMEKKKCQIWSPKKKPYPPHERPTTVESKQPRLYQYQPKQTRVYQVKPLAENEVMRVNKYEAVDFRGVSIMDYSKRSAETMFY</sequence>
<evidence type="ECO:0000313" key="3">
    <source>
        <dbReference type="Proteomes" id="UP001153555"/>
    </source>
</evidence>
<comment type="caution">
    <text evidence="2">The sequence shown here is derived from an EMBL/GenBank/DDBJ whole genome shotgun (WGS) entry which is preliminary data.</text>
</comment>
<name>A0A9N7R7V4_STRHE</name>
<evidence type="ECO:0000256" key="1">
    <source>
        <dbReference type="SAM" id="MobiDB-lite"/>
    </source>
</evidence>
<dbReference type="AlphaFoldDB" id="A0A9N7R7V4"/>